<dbReference type="Pfam" id="PF13426">
    <property type="entry name" value="PAS_9"/>
    <property type="match status" value="1"/>
</dbReference>
<dbReference type="SMART" id="SM00086">
    <property type="entry name" value="PAC"/>
    <property type="match status" value="3"/>
</dbReference>
<dbReference type="SUPFAM" id="SSF55785">
    <property type="entry name" value="PYP-like sensor domain (PAS domain)"/>
    <property type="match status" value="3"/>
</dbReference>
<dbReference type="InterPro" id="IPR000160">
    <property type="entry name" value="GGDEF_dom"/>
</dbReference>
<dbReference type="InterPro" id="IPR000700">
    <property type="entry name" value="PAS-assoc_C"/>
</dbReference>
<dbReference type="PANTHER" id="PTHR44757">
    <property type="entry name" value="DIGUANYLATE CYCLASE DGCP"/>
    <property type="match status" value="1"/>
</dbReference>
<dbReference type="CDD" id="cd01948">
    <property type="entry name" value="EAL"/>
    <property type="match status" value="1"/>
</dbReference>
<organism evidence="5 6">
    <name type="scientific">Demequina lutea</name>
    <dbReference type="NCBI Taxonomy" id="431489"/>
    <lineage>
        <taxon>Bacteria</taxon>
        <taxon>Bacillati</taxon>
        <taxon>Actinomycetota</taxon>
        <taxon>Actinomycetes</taxon>
        <taxon>Micrococcales</taxon>
        <taxon>Demequinaceae</taxon>
        <taxon>Demequina</taxon>
    </lineage>
</organism>
<dbReference type="InterPro" id="IPR001610">
    <property type="entry name" value="PAC"/>
</dbReference>
<evidence type="ECO:0000259" key="3">
    <source>
        <dbReference type="PROSITE" id="PS50883"/>
    </source>
</evidence>
<feature type="domain" description="GGDEF" evidence="4">
    <location>
        <begin position="415"/>
        <end position="547"/>
    </location>
</feature>
<protein>
    <submittedName>
        <fullName evidence="5">Diguanylate cyclase (GGDEF)-like protein/PAS domain S-box-containing protein</fullName>
    </submittedName>
</protein>
<dbReference type="InterPro" id="IPR013767">
    <property type="entry name" value="PAS_fold"/>
</dbReference>
<dbReference type="PROSITE" id="PS50112">
    <property type="entry name" value="PAS"/>
    <property type="match status" value="3"/>
</dbReference>
<feature type="domain" description="PAS" evidence="1">
    <location>
        <begin position="4"/>
        <end position="57"/>
    </location>
</feature>
<dbReference type="PROSITE" id="PS50887">
    <property type="entry name" value="GGDEF"/>
    <property type="match status" value="1"/>
</dbReference>
<evidence type="ECO:0000259" key="4">
    <source>
        <dbReference type="PROSITE" id="PS50887"/>
    </source>
</evidence>
<evidence type="ECO:0000259" key="1">
    <source>
        <dbReference type="PROSITE" id="PS50112"/>
    </source>
</evidence>
<reference evidence="5 6" key="1">
    <citation type="submission" date="2020-07" db="EMBL/GenBank/DDBJ databases">
        <title>Sequencing the genomes of 1000 actinobacteria strains.</title>
        <authorList>
            <person name="Klenk H.-P."/>
        </authorList>
    </citation>
    <scope>NUCLEOTIDE SEQUENCE [LARGE SCALE GENOMIC DNA]</scope>
    <source>
        <strain evidence="5 6">DSM 19970</strain>
    </source>
</reference>
<dbReference type="EMBL" id="JACBZO010000001">
    <property type="protein sequence ID" value="NYI41140.1"/>
    <property type="molecule type" value="Genomic_DNA"/>
</dbReference>
<dbReference type="NCBIfam" id="TIGR00229">
    <property type="entry name" value="sensory_box"/>
    <property type="match status" value="3"/>
</dbReference>
<gene>
    <name evidence="5" type="ORF">BKA03_001259</name>
</gene>
<dbReference type="InterPro" id="IPR052155">
    <property type="entry name" value="Biofilm_reg_signaling"/>
</dbReference>
<dbReference type="InterPro" id="IPR013655">
    <property type="entry name" value="PAS_fold_3"/>
</dbReference>
<dbReference type="Gene3D" id="3.30.450.20">
    <property type="entry name" value="PAS domain"/>
    <property type="match status" value="3"/>
</dbReference>
<comment type="caution">
    <text evidence="5">The sequence shown here is derived from an EMBL/GenBank/DDBJ whole genome shotgun (WGS) entry which is preliminary data.</text>
</comment>
<dbReference type="InterPro" id="IPR043128">
    <property type="entry name" value="Rev_trsase/Diguanyl_cyclase"/>
</dbReference>
<evidence type="ECO:0000313" key="5">
    <source>
        <dbReference type="EMBL" id="NYI41140.1"/>
    </source>
</evidence>
<dbReference type="NCBIfam" id="TIGR00254">
    <property type="entry name" value="GGDEF"/>
    <property type="match status" value="1"/>
</dbReference>
<dbReference type="Pfam" id="PF00989">
    <property type="entry name" value="PAS"/>
    <property type="match status" value="1"/>
</dbReference>
<dbReference type="Pfam" id="PF08447">
    <property type="entry name" value="PAS_3"/>
    <property type="match status" value="1"/>
</dbReference>
<feature type="domain" description="EAL" evidence="3">
    <location>
        <begin position="556"/>
        <end position="801"/>
    </location>
</feature>
<feature type="domain" description="PAC" evidence="2">
    <location>
        <begin position="201"/>
        <end position="253"/>
    </location>
</feature>
<dbReference type="InterPro" id="IPR000014">
    <property type="entry name" value="PAS"/>
</dbReference>
<dbReference type="SMART" id="SM00267">
    <property type="entry name" value="GGDEF"/>
    <property type="match status" value="1"/>
</dbReference>
<dbReference type="PROSITE" id="PS50113">
    <property type="entry name" value="PAC"/>
    <property type="match status" value="3"/>
</dbReference>
<dbReference type="RefSeq" id="WP_062074954.1">
    <property type="nucleotide sequence ID" value="NZ_BBRC01000005.1"/>
</dbReference>
<dbReference type="Proteomes" id="UP000547973">
    <property type="component" value="Unassembled WGS sequence"/>
</dbReference>
<dbReference type="InterPro" id="IPR029787">
    <property type="entry name" value="Nucleotide_cyclase"/>
</dbReference>
<feature type="domain" description="PAC" evidence="2">
    <location>
        <begin position="81"/>
        <end position="131"/>
    </location>
</feature>
<dbReference type="Pfam" id="PF00563">
    <property type="entry name" value="EAL"/>
    <property type="match status" value="1"/>
</dbReference>
<dbReference type="InterPro" id="IPR035965">
    <property type="entry name" value="PAS-like_dom_sf"/>
</dbReference>
<dbReference type="OrthoDB" id="23692at2"/>
<dbReference type="SUPFAM" id="SSF55073">
    <property type="entry name" value="Nucleotide cyclase"/>
    <property type="match status" value="1"/>
</dbReference>
<dbReference type="SMART" id="SM00052">
    <property type="entry name" value="EAL"/>
    <property type="match status" value="1"/>
</dbReference>
<dbReference type="SUPFAM" id="SSF141868">
    <property type="entry name" value="EAL domain-like"/>
    <property type="match status" value="1"/>
</dbReference>
<dbReference type="CDD" id="cd00130">
    <property type="entry name" value="PAS"/>
    <property type="match status" value="3"/>
</dbReference>
<dbReference type="InterPro" id="IPR001633">
    <property type="entry name" value="EAL_dom"/>
</dbReference>
<dbReference type="Gene3D" id="3.30.70.270">
    <property type="match status" value="1"/>
</dbReference>
<keyword evidence="6" id="KW-1185">Reference proteome</keyword>
<dbReference type="PROSITE" id="PS50883">
    <property type="entry name" value="EAL"/>
    <property type="match status" value="1"/>
</dbReference>
<dbReference type="GO" id="GO:0006355">
    <property type="term" value="P:regulation of DNA-templated transcription"/>
    <property type="evidence" value="ECO:0007669"/>
    <property type="project" value="InterPro"/>
</dbReference>
<evidence type="ECO:0000313" key="6">
    <source>
        <dbReference type="Proteomes" id="UP000547973"/>
    </source>
</evidence>
<dbReference type="CDD" id="cd01949">
    <property type="entry name" value="GGDEF"/>
    <property type="match status" value="1"/>
</dbReference>
<accession>A0A7Y9ZBQ2</accession>
<feature type="domain" description="PAS" evidence="1">
    <location>
        <begin position="257"/>
        <end position="327"/>
    </location>
</feature>
<dbReference type="PANTHER" id="PTHR44757:SF2">
    <property type="entry name" value="BIOFILM ARCHITECTURE MAINTENANCE PROTEIN MBAA"/>
    <property type="match status" value="1"/>
</dbReference>
<feature type="domain" description="PAS" evidence="1">
    <location>
        <begin position="128"/>
        <end position="183"/>
    </location>
</feature>
<dbReference type="Pfam" id="PF00990">
    <property type="entry name" value="GGDEF"/>
    <property type="match status" value="1"/>
</dbReference>
<evidence type="ECO:0000259" key="2">
    <source>
        <dbReference type="PROSITE" id="PS50113"/>
    </source>
</evidence>
<dbReference type="Gene3D" id="3.20.20.450">
    <property type="entry name" value="EAL domain"/>
    <property type="match status" value="1"/>
</dbReference>
<sequence>MLQNPLDFQGLLEAAPDAMAGIGPAGVIRFVNRQTELLFDYDRTDLVGQPMEILVPELSRKGHLAHRAGYFANPEARAMGTGLQLAGRRRDGTEFPVDVSLSFIETEDGLFVTAAIRDITERIKTAQELQQMAAIIRNSEDAIVGKTLDGIVMNWNPAAERMFGYSSEETVGKPIDLFNLEDRPGDINATLARIGAGQPGGHYETIRVRKDGTTLPVSITVSPIHDAGGAIVGASTITRDVTEQRKAAETARSLVAAEDLVRTVMGSASIGIVLADLDGSIQVVNRALCDLLGYDEAYVLAHRLQDAVHPDDVEEVLQARARVIAGSTEKAVTTLRLVRADGATVWVRRVELLLHGKDGEANMVMVQVEDITVEHKAQEALTYQAFHDSLTGLHNRAWILDILEVDLRIAKREGRSVGALFVDLDNFKVVNDSLGHAAGDEVLATVAGRIVAAVRAGDRVGRFGGDEFIIVVQGVQNIQDMERYAERVSAAIATDLQVRGHRIVPTASIGIATSTSTSTPESLLRDADSALSRAKTNGRARWHFFDDTMHAQALARLNIEDQLREAITANQFVVFYQPIVALADTHVVGHEALIRWAHPTRGLLSPGEFLEIAETTGLITAIGAQVLDQVCALLAEHPDLPGPVSVNVSAVQLARPDWLTTVRDTLAAHRVDPARIVIEVTETAVLSLVGCARTALTSLRELGIGIHLDDFGTGYSSISVLRELPVTGVKLDLRFVHDLTAGNSQANALTQGVNGLVKGMHLTGIAEGIETQMQADILRDQGWECGQGYYFGKPASTPLTH</sequence>
<proteinExistence type="predicted"/>
<feature type="domain" description="PAC" evidence="2">
    <location>
        <begin position="331"/>
        <end position="383"/>
    </location>
</feature>
<dbReference type="SMART" id="SM00091">
    <property type="entry name" value="PAS"/>
    <property type="match status" value="3"/>
</dbReference>
<dbReference type="InterPro" id="IPR035919">
    <property type="entry name" value="EAL_sf"/>
</dbReference>
<dbReference type="AlphaFoldDB" id="A0A7Y9ZBQ2"/>
<name>A0A7Y9ZBQ2_9MICO</name>